<organism evidence="2 3">
    <name type="scientific">Shewanella insulae</name>
    <dbReference type="NCBI Taxonomy" id="2681496"/>
    <lineage>
        <taxon>Bacteria</taxon>
        <taxon>Pseudomonadati</taxon>
        <taxon>Pseudomonadota</taxon>
        <taxon>Gammaproteobacteria</taxon>
        <taxon>Alteromonadales</taxon>
        <taxon>Shewanellaceae</taxon>
        <taxon>Shewanella</taxon>
    </lineage>
</organism>
<gene>
    <name evidence="2" type="ORF">GNT65_18785</name>
</gene>
<accession>A0A6L7I2C5</accession>
<sequence>MTAEYGPTAMAYHAFKSMMFAPSDTQALAGLIAYLEQESPDSPLLIEARKFSDDASELEFDFNRMCIGPYKLLVAPYESVYLSGNHQIFTEETVKVAEFYQQIGLVIDDSFNEPADFIGNELEFLYCLHAMAAEQQTLENSEHVEALNELAAEFLQTHLGRWITPFCEGIAKHAKQPFWQLLAHELLQFINQQLQAAPSLDGAE</sequence>
<dbReference type="RefSeq" id="WP_160798713.1">
    <property type="nucleotide sequence ID" value="NZ_WRPA01000023.1"/>
</dbReference>
<keyword evidence="3" id="KW-1185">Reference proteome</keyword>
<proteinExistence type="predicted"/>
<dbReference type="PANTHER" id="PTHR34227:SF1">
    <property type="entry name" value="DIMETHYL SULFOXIDE REDUCTASE CHAPERONE-RELATED"/>
    <property type="match status" value="1"/>
</dbReference>
<protein>
    <submittedName>
        <fullName evidence="2">Molecular chaperone TorD</fullName>
    </submittedName>
</protein>
<name>A0A6L7I2C5_9GAMM</name>
<dbReference type="InterPro" id="IPR020945">
    <property type="entry name" value="DMSO/NO3_reduct_chaperone"/>
</dbReference>
<dbReference type="EMBL" id="WRPA01000023">
    <property type="protein sequence ID" value="MXR70705.1"/>
    <property type="molecule type" value="Genomic_DNA"/>
</dbReference>
<evidence type="ECO:0000313" key="3">
    <source>
        <dbReference type="Proteomes" id="UP000474778"/>
    </source>
</evidence>
<dbReference type="Gene3D" id="1.10.3480.10">
    <property type="entry name" value="TorD-like"/>
    <property type="match status" value="1"/>
</dbReference>
<dbReference type="Pfam" id="PF02613">
    <property type="entry name" value="Nitrate_red_del"/>
    <property type="match status" value="1"/>
</dbReference>
<dbReference type="PANTHER" id="PTHR34227">
    <property type="entry name" value="CHAPERONE PROTEIN YCDY"/>
    <property type="match status" value="1"/>
</dbReference>
<reference evidence="2 3" key="1">
    <citation type="submission" date="2019-12" db="EMBL/GenBank/DDBJ databases">
        <title>Shewanella insulae sp. nov., isolated from a tidal flat.</title>
        <authorList>
            <person name="Yoon J.-H."/>
        </authorList>
    </citation>
    <scope>NUCLEOTIDE SEQUENCE [LARGE SCALE GENOMIC DNA]</scope>
    <source>
        <strain evidence="2 3">JBTF-M18</strain>
    </source>
</reference>
<evidence type="ECO:0000256" key="1">
    <source>
        <dbReference type="ARBA" id="ARBA00023186"/>
    </source>
</evidence>
<dbReference type="InterPro" id="IPR036411">
    <property type="entry name" value="TorD-like_sf"/>
</dbReference>
<evidence type="ECO:0000313" key="2">
    <source>
        <dbReference type="EMBL" id="MXR70705.1"/>
    </source>
</evidence>
<dbReference type="SUPFAM" id="SSF89155">
    <property type="entry name" value="TorD-like"/>
    <property type="match status" value="1"/>
</dbReference>
<comment type="caution">
    <text evidence="2">The sequence shown here is derived from an EMBL/GenBank/DDBJ whole genome shotgun (WGS) entry which is preliminary data.</text>
</comment>
<keyword evidence="1" id="KW-0143">Chaperone</keyword>
<dbReference type="Proteomes" id="UP000474778">
    <property type="component" value="Unassembled WGS sequence"/>
</dbReference>
<dbReference type="AlphaFoldDB" id="A0A6L7I2C5"/>
<dbReference type="InterPro" id="IPR050289">
    <property type="entry name" value="TorD/DmsD_chaperones"/>
</dbReference>